<gene>
    <name evidence="2" type="ORF">COU13_00520</name>
</gene>
<evidence type="ECO:0000256" key="1">
    <source>
        <dbReference type="SAM" id="Phobius"/>
    </source>
</evidence>
<dbReference type="EMBL" id="PFBF01000007">
    <property type="protein sequence ID" value="PIR86508.1"/>
    <property type="molecule type" value="Genomic_DNA"/>
</dbReference>
<keyword evidence="1" id="KW-0812">Transmembrane</keyword>
<evidence type="ECO:0000313" key="3">
    <source>
        <dbReference type="Proteomes" id="UP000230706"/>
    </source>
</evidence>
<proteinExistence type="predicted"/>
<dbReference type="Proteomes" id="UP000230706">
    <property type="component" value="Unassembled WGS sequence"/>
</dbReference>
<keyword evidence="1" id="KW-1133">Transmembrane helix</keyword>
<organism evidence="2 3">
    <name type="scientific">Candidatus Kaiserbacteria bacterium CG10_big_fil_rev_8_21_14_0_10_43_70</name>
    <dbReference type="NCBI Taxonomy" id="1974605"/>
    <lineage>
        <taxon>Bacteria</taxon>
        <taxon>Candidatus Kaiseribacteriota</taxon>
    </lineage>
</organism>
<reference evidence="3" key="1">
    <citation type="submission" date="2017-09" db="EMBL/GenBank/DDBJ databases">
        <title>Depth-based differentiation of microbial function through sediment-hosted aquifers and enrichment of novel symbionts in the deep terrestrial subsurface.</title>
        <authorList>
            <person name="Probst A.J."/>
            <person name="Ladd B."/>
            <person name="Jarett J.K."/>
            <person name="Geller-Mcgrath D.E."/>
            <person name="Sieber C.M.K."/>
            <person name="Emerson J.B."/>
            <person name="Anantharaman K."/>
            <person name="Thomas B.C."/>
            <person name="Malmstrom R."/>
            <person name="Stieglmeier M."/>
            <person name="Klingl A."/>
            <person name="Woyke T."/>
            <person name="Ryan C.M."/>
            <person name="Banfield J.F."/>
        </authorList>
    </citation>
    <scope>NUCLEOTIDE SEQUENCE [LARGE SCALE GENOMIC DNA]</scope>
</reference>
<accession>A0A2H0UJC7</accession>
<dbReference type="AlphaFoldDB" id="A0A2H0UJC7"/>
<sequence>MRERNEEEHEELIERTYRITRENNQMLHSMRRSAFLGGIIKLIVWIALLGFPIWLYIQYVNPVLTNLVSAVGEVQQVGNDIGVQFEGVGDFFGQFKNIELPSFNEGE</sequence>
<keyword evidence="1" id="KW-0472">Membrane</keyword>
<protein>
    <submittedName>
        <fullName evidence="2">Uncharacterized protein</fullName>
    </submittedName>
</protein>
<evidence type="ECO:0000313" key="2">
    <source>
        <dbReference type="EMBL" id="PIR86508.1"/>
    </source>
</evidence>
<comment type="caution">
    <text evidence="2">The sequence shown here is derived from an EMBL/GenBank/DDBJ whole genome shotgun (WGS) entry which is preliminary data.</text>
</comment>
<feature type="transmembrane region" description="Helical" evidence="1">
    <location>
        <begin position="34"/>
        <end position="57"/>
    </location>
</feature>
<name>A0A2H0UJC7_9BACT</name>